<dbReference type="GO" id="GO:0015666">
    <property type="term" value="F:restriction endodeoxyribonuclease activity"/>
    <property type="evidence" value="ECO:0007669"/>
    <property type="project" value="TreeGrafter"/>
</dbReference>
<dbReference type="Pfam" id="PF04471">
    <property type="entry name" value="Mrr_cat"/>
    <property type="match status" value="1"/>
</dbReference>
<dbReference type="Pfam" id="PF14338">
    <property type="entry name" value="Mrr_N"/>
    <property type="match status" value="1"/>
</dbReference>
<dbReference type="PANTHER" id="PTHR30015:SF7">
    <property type="entry name" value="TYPE IV METHYL-DIRECTED RESTRICTION ENZYME ECOKMRR"/>
    <property type="match status" value="1"/>
</dbReference>
<gene>
    <name evidence="3" type="ORF">CQ405_01260</name>
</gene>
<dbReference type="EMBL" id="PDHH01000001">
    <property type="protein sequence ID" value="PSM53205.1"/>
    <property type="molecule type" value="Genomic_DNA"/>
</dbReference>
<feature type="domain" description="Restriction endonuclease type IV Mrr" evidence="1">
    <location>
        <begin position="154"/>
        <end position="268"/>
    </location>
</feature>
<keyword evidence="4" id="KW-1185">Reference proteome</keyword>
<sequence>MQLPKFHETFIPILKVLVDEDEIYNKDLKKKVYKKFYSNIPENLLQQKTKSGINILEDRIGWGYSYLKMGKFVIYPKRGFIKITKKGREIAKKGNFTIFDLKNDAEFQNYQNNKLQTSDKKDNDILDESPLELIENGISNIETQTKIELLERLKDSDPYFFEKIVLKLLEKMGYGEFFETSKSKDGGIDGIINEDKLGLEKIYIQAKRYTENKVRELDIRNFIGAMSGDTKKGVFITTSTFDNLAIQKANNAHHKIILIDGSKLVDLMYEYNVGIQVKTTYEIKELDNDFFEE</sequence>
<reference evidence="4" key="1">
    <citation type="submission" date="2017-10" db="EMBL/GenBank/DDBJ databases">
        <title>Campylobacter species from seals.</title>
        <authorList>
            <person name="Gilbert M.J."/>
            <person name="Zomer A.L."/>
            <person name="Timmerman A.J."/>
            <person name="Duim B."/>
            <person name="Wagenaar J.A."/>
        </authorList>
    </citation>
    <scope>NUCLEOTIDE SEQUENCE [LARGE SCALE GENOMIC DNA]</scope>
    <source>
        <strain evidence="4">17S00004-5</strain>
    </source>
</reference>
<accession>A0A2P8R400</accession>
<dbReference type="Gene3D" id="3.40.1350.10">
    <property type="match status" value="1"/>
</dbReference>
<dbReference type="InterPro" id="IPR007560">
    <property type="entry name" value="Restrct_endonuc_IV_Mrr"/>
</dbReference>
<dbReference type="AlphaFoldDB" id="A0A2P8R400"/>
<name>A0A2P8R400_9BACT</name>
<dbReference type="Proteomes" id="UP000240535">
    <property type="component" value="Unassembled WGS sequence"/>
</dbReference>
<dbReference type="InterPro" id="IPR052906">
    <property type="entry name" value="Type_IV_Methyl-Rstrct_Enzyme"/>
</dbReference>
<dbReference type="OrthoDB" id="9781481at2"/>
<dbReference type="GO" id="GO:0009307">
    <property type="term" value="P:DNA restriction-modification system"/>
    <property type="evidence" value="ECO:0007669"/>
    <property type="project" value="InterPro"/>
</dbReference>
<evidence type="ECO:0000313" key="3">
    <source>
        <dbReference type="EMBL" id="PSM53205.1"/>
    </source>
</evidence>
<evidence type="ECO:0000259" key="2">
    <source>
        <dbReference type="Pfam" id="PF14338"/>
    </source>
</evidence>
<dbReference type="RefSeq" id="WP_106869765.1">
    <property type="nucleotide sequence ID" value="NZ_CP053841.1"/>
</dbReference>
<dbReference type="GO" id="GO:0003677">
    <property type="term" value="F:DNA binding"/>
    <property type="evidence" value="ECO:0007669"/>
    <property type="project" value="InterPro"/>
</dbReference>
<dbReference type="InterPro" id="IPR025745">
    <property type="entry name" value="Mrr-like_N_dom"/>
</dbReference>
<comment type="caution">
    <text evidence="3">The sequence shown here is derived from an EMBL/GenBank/DDBJ whole genome shotgun (WGS) entry which is preliminary data.</text>
</comment>
<protein>
    <submittedName>
        <fullName evidence="3">Restriction endonuclease</fullName>
    </submittedName>
</protein>
<feature type="domain" description="Restriction system protein Mrr-like N-terminal" evidence="2">
    <location>
        <begin position="6"/>
        <end position="92"/>
    </location>
</feature>
<organism evidence="3 4">
    <name type="scientific">Campylobacter blaseri</name>
    <dbReference type="NCBI Taxonomy" id="2042961"/>
    <lineage>
        <taxon>Bacteria</taxon>
        <taxon>Pseudomonadati</taxon>
        <taxon>Campylobacterota</taxon>
        <taxon>Epsilonproteobacteria</taxon>
        <taxon>Campylobacterales</taxon>
        <taxon>Campylobacteraceae</taxon>
        <taxon>Campylobacter</taxon>
    </lineage>
</organism>
<dbReference type="InterPro" id="IPR011856">
    <property type="entry name" value="tRNA_endonuc-like_dom_sf"/>
</dbReference>
<dbReference type="PANTHER" id="PTHR30015">
    <property type="entry name" value="MRR RESTRICTION SYSTEM PROTEIN"/>
    <property type="match status" value="1"/>
</dbReference>
<dbReference type="InterPro" id="IPR011335">
    <property type="entry name" value="Restrct_endonuc-II-like"/>
</dbReference>
<keyword evidence="3" id="KW-0378">Hydrolase</keyword>
<proteinExistence type="predicted"/>
<keyword evidence="3" id="KW-0255">Endonuclease</keyword>
<evidence type="ECO:0000313" key="4">
    <source>
        <dbReference type="Proteomes" id="UP000240535"/>
    </source>
</evidence>
<keyword evidence="3" id="KW-0540">Nuclease</keyword>
<dbReference type="SUPFAM" id="SSF52980">
    <property type="entry name" value="Restriction endonuclease-like"/>
    <property type="match status" value="1"/>
</dbReference>
<evidence type="ECO:0000259" key="1">
    <source>
        <dbReference type="Pfam" id="PF04471"/>
    </source>
</evidence>